<dbReference type="InParanoid" id="A0A068UP68"/>
<organism evidence="2 3">
    <name type="scientific">Coffea canephora</name>
    <name type="common">Robusta coffee</name>
    <dbReference type="NCBI Taxonomy" id="49390"/>
    <lineage>
        <taxon>Eukaryota</taxon>
        <taxon>Viridiplantae</taxon>
        <taxon>Streptophyta</taxon>
        <taxon>Embryophyta</taxon>
        <taxon>Tracheophyta</taxon>
        <taxon>Spermatophyta</taxon>
        <taxon>Magnoliopsida</taxon>
        <taxon>eudicotyledons</taxon>
        <taxon>Gunneridae</taxon>
        <taxon>Pentapetalae</taxon>
        <taxon>asterids</taxon>
        <taxon>lamiids</taxon>
        <taxon>Gentianales</taxon>
        <taxon>Rubiaceae</taxon>
        <taxon>Ixoroideae</taxon>
        <taxon>Gardenieae complex</taxon>
        <taxon>Bertiereae - Coffeeae clade</taxon>
        <taxon>Coffeeae</taxon>
        <taxon>Coffea</taxon>
    </lineage>
</organism>
<evidence type="ECO:0000313" key="3">
    <source>
        <dbReference type="Proteomes" id="UP000295252"/>
    </source>
</evidence>
<sequence length="253" mass="28040">MAESDEVKQPTAPVEGGGEKKELKYLDFVQVGAIYVIVSFSSLYNYAKESSGPLKPGVKIVEATVRTAIGPVYRKFCDISLELLEFADRKVDESINELDCHVPPVLKQFSHQLLSAPQKAPEVARGVASELQRAGLVDGAKSIAQTLYNTYEPTAKEFYLKYETLAEQYAVSAWRLLNQLPLFPQVAQMIVPTAAYWCKKYNETAAYRAAQRGYGYTVWQNLPVVPIERIGKVFQSVPTVSSDAETLTVSTST</sequence>
<dbReference type="OrthoDB" id="1905464at2759"/>
<gene>
    <name evidence="2" type="ORF">GSCOC_T00031018001</name>
</gene>
<dbReference type="OMA" id="AQPKLDM"/>
<dbReference type="Proteomes" id="UP000295252">
    <property type="component" value="Chromosome V"/>
</dbReference>
<protein>
    <recommendedName>
        <fullName evidence="4">Stress-related protein</fullName>
    </recommendedName>
</protein>
<dbReference type="Pfam" id="PF05755">
    <property type="entry name" value="REF"/>
    <property type="match status" value="1"/>
</dbReference>
<keyword evidence="3" id="KW-1185">Reference proteome</keyword>
<reference evidence="3" key="1">
    <citation type="journal article" date="2014" name="Science">
        <title>The coffee genome provides insight into the convergent evolution of caffeine biosynthesis.</title>
        <authorList>
            <person name="Denoeud F."/>
            <person name="Carretero-Paulet L."/>
            <person name="Dereeper A."/>
            <person name="Droc G."/>
            <person name="Guyot R."/>
            <person name="Pietrella M."/>
            <person name="Zheng C."/>
            <person name="Alberti A."/>
            <person name="Anthony F."/>
            <person name="Aprea G."/>
            <person name="Aury J.M."/>
            <person name="Bento P."/>
            <person name="Bernard M."/>
            <person name="Bocs S."/>
            <person name="Campa C."/>
            <person name="Cenci A."/>
            <person name="Combes M.C."/>
            <person name="Crouzillat D."/>
            <person name="Da Silva C."/>
            <person name="Daddiego L."/>
            <person name="De Bellis F."/>
            <person name="Dussert S."/>
            <person name="Garsmeur O."/>
            <person name="Gayraud T."/>
            <person name="Guignon V."/>
            <person name="Jahn K."/>
            <person name="Jamilloux V."/>
            <person name="Joet T."/>
            <person name="Labadie K."/>
            <person name="Lan T."/>
            <person name="Leclercq J."/>
            <person name="Lepelley M."/>
            <person name="Leroy T."/>
            <person name="Li L.T."/>
            <person name="Librado P."/>
            <person name="Lopez L."/>
            <person name="Munoz A."/>
            <person name="Noel B."/>
            <person name="Pallavicini A."/>
            <person name="Perrotta G."/>
            <person name="Poncet V."/>
            <person name="Pot D."/>
            <person name="Priyono X."/>
            <person name="Rigoreau M."/>
            <person name="Rouard M."/>
            <person name="Rozas J."/>
            <person name="Tranchant-Dubreuil C."/>
            <person name="VanBuren R."/>
            <person name="Zhang Q."/>
            <person name="Andrade A.C."/>
            <person name="Argout X."/>
            <person name="Bertrand B."/>
            <person name="de Kochko A."/>
            <person name="Graziosi G."/>
            <person name="Henry R.J."/>
            <person name="Jayarama X."/>
            <person name="Ming R."/>
            <person name="Nagai C."/>
            <person name="Rounsley S."/>
            <person name="Sankoff D."/>
            <person name="Giuliano G."/>
            <person name="Albert V.A."/>
            <person name="Wincker P."/>
            <person name="Lashermes P."/>
        </authorList>
    </citation>
    <scope>NUCLEOTIDE SEQUENCE [LARGE SCALE GENOMIC DNA]</scope>
    <source>
        <strain evidence="3">cv. DH200-94</strain>
    </source>
</reference>
<dbReference type="AlphaFoldDB" id="A0A068UP68"/>
<dbReference type="InterPro" id="IPR008802">
    <property type="entry name" value="REF"/>
</dbReference>
<evidence type="ECO:0008006" key="4">
    <source>
        <dbReference type="Google" id="ProtNLM"/>
    </source>
</evidence>
<accession>A0A068UP68</accession>
<evidence type="ECO:0000313" key="2">
    <source>
        <dbReference type="EMBL" id="CDP10325.1"/>
    </source>
</evidence>
<dbReference type="STRING" id="49390.A0A068UP68"/>
<comment type="similarity">
    <text evidence="1">Belongs to the REF/SRPP family.</text>
</comment>
<name>A0A068UP68_COFCA</name>
<dbReference type="PANTHER" id="PTHR33732:SF3">
    <property type="entry name" value="OS07G0671800 PROTEIN"/>
    <property type="match status" value="1"/>
</dbReference>
<proteinExistence type="inferred from homology"/>
<dbReference type="Gramene" id="CDP10325">
    <property type="protein sequence ID" value="CDP10325"/>
    <property type="gene ID" value="GSCOC_T00031018001"/>
</dbReference>
<evidence type="ECO:0000256" key="1">
    <source>
        <dbReference type="ARBA" id="ARBA00009737"/>
    </source>
</evidence>
<dbReference type="PhylomeDB" id="A0A068UP68"/>
<dbReference type="PANTHER" id="PTHR33732">
    <property type="entry name" value="REF/SRPP-LIKE PROTEIN OS05G0151300/LOC_OS05G05940"/>
    <property type="match status" value="1"/>
</dbReference>
<dbReference type="EMBL" id="HG739128">
    <property type="protein sequence ID" value="CDP10325.1"/>
    <property type="molecule type" value="Genomic_DNA"/>
</dbReference>